<evidence type="ECO:0000256" key="4">
    <source>
        <dbReference type="ARBA" id="ARBA00022807"/>
    </source>
</evidence>
<dbReference type="Gene3D" id="3.90.70.10">
    <property type="entry name" value="Cysteine proteinases"/>
    <property type="match status" value="1"/>
</dbReference>
<reference evidence="10 11" key="1">
    <citation type="submission" date="2024-03" db="EMBL/GenBank/DDBJ databases">
        <authorList>
            <person name="Gkanogiannis A."/>
            <person name="Becerra Lopez-Lavalle L."/>
        </authorList>
    </citation>
    <scope>NUCLEOTIDE SEQUENCE [LARGE SCALE GENOMIC DNA]</scope>
</reference>
<sequence>MDRNFFLFAVIATAATASLCSSESLASPHSTERDGDPLIRQVVDDGDVNRLPLGAEHHFSLFKRRFGKSYASEEEHNRRFKIFKANMRRAQRHQSFDPSAVHGVTQFADLTPFEFRKAFLGLRGHRLRLPVDTNAAPILPTENLPTDFDWRERGAVTPVKNQGSCGSCWSFSTTGALEGANFLATGELVSLSEQQLVDCDHECDPDEADSCDSGCNGGLMNSAFEYTLKAGGLMREEDYPYTGTDRGTCKFDKSKIAASVANFSVVPLDEDQIAANLVKNGPLAIAINAVFMQTYIGGVSCPFICSKRLDHGVLLVGYGSAGYAPIRMRDKDYWIIKNSWGENWGENGYYRICKGRNICGVDSMVSTVAAVRIGDTSIAAAAAGQ</sequence>
<dbReference type="InterPro" id="IPR039417">
    <property type="entry name" value="Peptidase_C1A_papain-like"/>
</dbReference>
<evidence type="ECO:0000256" key="5">
    <source>
        <dbReference type="ARBA" id="ARBA00023157"/>
    </source>
</evidence>
<proteinExistence type="inferred from homology"/>
<gene>
    <name evidence="10" type="ORF">CITCOLO1_LOCUS7760</name>
</gene>
<keyword evidence="11" id="KW-1185">Reference proteome</keyword>
<keyword evidence="4" id="KW-0788">Thiol protease</keyword>
<dbReference type="InterPro" id="IPR000169">
    <property type="entry name" value="Pept_cys_AS"/>
</dbReference>
<dbReference type="EMBL" id="OZ021736">
    <property type="protein sequence ID" value="CAK9315917.1"/>
    <property type="molecule type" value="Genomic_DNA"/>
</dbReference>
<keyword evidence="3" id="KW-0378">Hydrolase</keyword>
<evidence type="ECO:0000256" key="1">
    <source>
        <dbReference type="ARBA" id="ARBA00008455"/>
    </source>
</evidence>
<dbReference type="InterPro" id="IPR013201">
    <property type="entry name" value="Prot_inhib_I29"/>
</dbReference>
<feature type="signal peptide" evidence="7">
    <location>
        <begin position="1"/>
        <end position="22"/>
    </location>
</feature>
<evidence type="ECO:0000313" key="10">
    <source>
        <dbReference type="EMBL" id="CAK9315917.1"/>
    </source>
</evidence>
<evidence type="ECO:0000259" key="8">
    <source>
        <dbReference type="SMART" id="SM00645"/>
    </source>
</evidence>
<keyword evidence="7" id="KW-0732">Signal</keyword>
<accession>A0ABP0Y649</accession>
<dbReference type="PROSITE" id="PS00639">
    <property type="entry name" value="THIOL_PROTEASE_HIS"/>
    <property type="match status" value="1"/>
</dbReference>
<keyword evidence="5" id="KW-1015">Disulfide bond</keyword>
<dbReference type="PROSITE" id="PS00139">
    <property type="entry name" value="THIOL_PROTEASE_CYS"/>
    <property type="match status" value="1"/>
</dbReference>
<evidence type="ECO:0000256" key="2">
    <source>
        <dbReference type="ARBA" id="ARBA00022670"/>
    </source>
</evidence>
<dbReference type="PROSITE" id="PS00640">
    <property type="entry name" value="THIOL_PROTEASE_ASN"/>
    <property type="match status" value="1"/>
</dbReference>
<protein>
    <submittedName>
        <fullName evidence="10">Uncharacterized protein</fullName>
    </submittedName>
</protein>
<dbReference type="SUPFAM" id="SSF54001">
    <property type="entry name" value="Cysteine proteinases"/>
    <property type="match status" value="1"/>
</dbReference>
<dbReference type="InterPro" id="IPR025660">
    <property type="entry name" value="Pept_his_AS"/>
</dbReference>
<dbReference type="SMART" id="SM00645">
    <property type="entry name" value="Pept_C1"/>
    <property type="match status" value="1"/>
</dbReference>
<evidence type="ECO:0000259" key="9">
    <source>
        <dbReference type="SMART" id="SM00848"/>
    </source>
</evidence>
<dbReference type="InterPro" id="IPR038765">
    <property type="entry name" value="Papain-like_cys_pep_sf"/>
</dbReference>
<feature type="chain" id="PRO_5047160667" evidence="7">
    <location>
        <begin position="23"/>
        <end position="385"/>
    </location>
</feature>
<name>A0ABP0Y649_9ROSI</name>
<evidence type="ECO:0000256" key="7">
    <source>
        <dbReference type="SAM" id="SignalP"/>
    </source>
</evidence>
<dbReference type="Proteomes" id="UP001642487">
    <property type="component" value="Chromosome 2"/>
</dbReference>
<dbReference type="PRINTS" id="PR00705">
    <property type="entry name" value="PAPAIN"/>
</dbReference>
<dbReference type="PANTHER" id="PTHR12411">
    <property type="entry name" value="CYSTEINE PROTEASE FAMILY C1-RELATED"/>
    <property type="match status" value="1"/>
</dbReference>
<feature type="domain" description="Cathepsin propeptide inhibitor" evidence="9">
    <location>
        <begin position="59"/>
        <end position="115"/>
    </location>
</feature>
<evidence type="ECO:0000256" key="6">
    <source>
        <dbReference type="ARBA" id="ARBA00023180"/>
    </source>
</evidence>
<keyword evidence="2" id="KW-0645">Protease</keyword>
<dbReference type="InterPro" id="IPR025661">
    <property type="entry name" value="Pept_asp_AS"/>
</dbReference>
<dbReference type="InterPro" id="IPR013128">
    <property type="entry name" value="Peptidase_C1A"/>
</dbReference>
<dbReference type="InterPro" id="IPR000668">
    <property type="entry name" value="Peptidase_C1A_C"/>
</dbReference>
<dbReference type="Pfam" id="PF00112">
    <property type="entry name" value="Peptidase_C1"/>
    <property type="match status" value="1"/>
</dbReference>
<keyword evidence="6" id="KW-0325">Glycoprotein</keyword>
<dbReference type="Pfam" id="PF08246">
    <property type="entry name" value="Inhibitor_I29"/>
    <property type="match status" value="1"/>
</dbReference>
<feature type="domain" description="Peptidase C1A papain C-terminal" evidence="8">
    <location>
        <begin position="144"/>
        <end position="369"/>
    </location>
</feature>
<dbReference type="CDD" id="cd02248">
    <property type="entry name" value="Peptidase_C1A"/>
    <property type="match status" value="1"/>
</dbReference>
<dbReference type="SMART" id="SM00848">
    <property type="entry name" value="Inhibitor_I29"/>
    <property type="match status" value="1"/>
</dbReference>
<organism evidence="10 11">
    <name type="scientific">Citrullus colocynthis</name>
    <name type="common">colocynth</name>
    <dbReference type="NCBI Taxonomy" id="252529"/>
    <lineage>
        <taxon>Eukaryota</taxon>
        <taxon>Viridiplantae</taxon>
        <taxon>Streptophyta</taxon>
        <taxon>Embryophyta</taxon>
        <taxon>Tracheophyta</taxon>
        <taxon>Spermatophyta</taxon>
        <taxon>Magnoliopsida</taxon>
        <taxon>eudicotyledons</taxon>
        <taxon>Gunneridae</taxon>
        <taxon>Pentapetalae</taxon>
        <taxon>rosids</taxon>
        <taxon>fabids</taxon>
        <taxon>Cucurbitales</taxon>
        <taxon>Cucurbitaceae</taxon>
        <taxon>Benincaseae</taxon>
        <taxon>Citrullus</taxon>
    </lineage>
</organism>
<comment type="similarity">
    <text evidence="1">Belongs to the peptidase C1 family.</text>
</comment>
<evidence type="ECO:0000256" key="3">
    <source>
        <dbReference type="ARBA" id="ARBA00022801"/>
    </source>
</evidence>
<evidence type="ECO:0000313" key="11">
    <source>
        <dbReference type="Proteomes" id="UP001642487"/>
    </source>
</evidence>